<reference evidence="8" key="1">
    <citation type="journal article" date="2019" name="Nat. Commun.">
        <title>The genome of broomcorn millet.</title>
        <authorList>
            <person name="Zou C."/>
            <person name="Miki D."/>
            <person name="Li D."/>
            <person name="Tang Q."/>
            <person name="Xiao L."/>
            <person name="Rajput S."/>
            <person name="Deng P."/>
            <person name="Jia W."/>
            <person name="Huang R."/>
            <person name="Zhang M."/>
            <person name="Sun Y."/>
            <person name="Hu J."/>
            <person name="Fu X."/>
            <person name="Schnable P.S."/>
            <person name="Li F."/>
            <person name="Zhang H."/>
            <person name="Feng B."/>
            <person name="Zhu X."/>
            <person name="Liu R."/>
            <person name="Schnable J.C."/>
            <person name="Zhu J.-K."/>
            <person name="Zhang H."/>
        </authorList>
    </citation>
    <scope>NUCLEOTIDE SEQUENCE [LARGE SCALE GENOMIC DNA]</scope>
</reference>
<evidence type="ECO:0000256" key="4">
    <source>
        <dbReference type="RuleBase" id="RU003718"/>
    </source>
</evidence>
<dbReference type="SUPFAM" id="SSF53756">
    <property type="entry name" value="UDP-Glycosyltransferase/glycogen phosphorylase"/>
    <property type="match status" value="1"/>
</dbReference>
<dbReference type="Proteomes" id="UP000275267">
    <property type="component" value="Unassembled WGS sequence"/>
</dbReference>
<dbReference type="AlphaFoldDB" id="A0A3L6TJ84"/>
<comment type="caution">
    <text evidence="7">The sequence shown here is derived from an EMBL/GenBank/DDBJ whole genome shotgun (WGS) entry which is preliminary data.</text>
</comment>
<accession>A0A3L6TJ84</accession>
<dbReference type="CDD" id="cd03784">
    <property type="entry name" value="GT1_Gtf-like"/>
    <property type="match status" value="1"/>
</dbReference>
<dbReference type="PANTHER" id="PTHR48047">
    <property type="entry name" value="GLYCOSYLTRANSFERASE"/>
    <property type="match status" value="1"/>
</dbReference>
<gene>
    <name evidence="7" type="ORF">C2845_PM01G34790</name>
</gene>
<dbReference type="InterPro" id="IPR035595">
    <property type="entry name" value="UDP_glycos_trans_CS"/>
</dbReference>
<proteinExistence type="inferred from homology"/>
<dbReference type="Pfam" id="PF00201">
    <property type="entry name" value="UDPGT"/>
    <property type="match status" value="1"/>
</dbReference>
<keyword evidence="3 4" id="KW-0808">Transferase</keyword>
<feature type="domain" description="Glycosyltransferase N-terminal" evidence="6">
    <location>
        <begin position="9"/>
        <end position="160"/>
    </location>
</feature>
<evidence type="ECO:0000256" key="2">
    <source>
        <dbReference type="ARBA" id="ARBA00022676"/>
    </source>
</evidence>
<sequence length="485" mass="52340">MATTAKKHVVLFPFPGQGHLAGLLAIARLLARELPDAAVTLVSTPRNVAALRRSSSAVDVGQSSIGFHALPFVPADHGLPAGCESISSLPVPAFITLFEAFEALEPAFEDYVSGLRGESGGEADICVVADVFVAWTVDVARRHGCTHALFVSCGAFGTAIFHALWNHMPALPFGSDGALRLPEHPDVALRRSQLSPAFLLHGDLSDRWTAFYQRIIRHGYRTDAVLANTVEEFEPTGLAMMRRALGKVRVWPVGPLVRGDDSAAGSSETDDDSVLRWLDSQPPSSVLYVSFGSQNTIQPNQMMELAAALEATGRPFVWAVRPPVGSNIAGAFRDEWLPEGFEGRARAGNRGLLVRGWAPQVRILAHAATGAFLSHCGWNSVLESLAHGVPVIGWPLAAEQFYNVRVLAEEWGVCVEVARGNLESSAVDRSKVTEVVETVMGNTAESAAMRRRVGEVQEVMRSAWAEDGGSSRTALHEFLRALRLQ</sequence>
<evidence type="ECO:0000259" key="6">
    <source>
        <dbReference type="Pfam" id="PF26168"/>
    </source>
</evidence>
<evidence type="ECO:0000313" key="7">
    <source>
        <dbReference type="EMBL" id="RLN40402.1"/>
    </source>
</evidence>
<dbReference type="OrthoDB" id="5835829at2759"/>
<dbReference type="EMBL" id="PQIB02000001">
    <property type="protein sequence ID" value="RLN40402.1"/>
    <property type="molecule type" value="Genomic_DNA"/>
</dbReference>
<dbReference type="GO" id="GO:0035251">
    <property type="term" value="F:UDP-glucosyltransferase activity"/>
    <property type="evidence" value="ECO:0007669"/>
    <property type="project" value="TreeGrafter"/>
</dbReference>
<evidence type="ECO:0000256" key="3">
    <source>
        <dbReference type="ARBA" id="ARBA00022679"/>
    </source>
</evidence>
<evidence type="ECO:0000256" key="1">
    <source>
        <dbReference type="ARBA" id="ARBA00009995"/>
    </source>
</evidence>
<dbReference type="Pfam" id="PF26168">
    <property type="entry name" value="Glyco_transf_N"/>
    <property type="match status" value="1"/>
</dbReference>
<dbReference type="FunFam" id="3.40.50.2000:FF:000103">
    <property type="entry name" value="Glycosyltransferase"/>
    <property type="match status" value="1"/>
</dbReference>
<keyword evidence="8" id="KW-1185">Reference proteome</keyword>
<protein>
    <recommendedName>
        <fullName evidence="5">Glycosyltransferase</fullName>
        <ecNumber evidence="5">2.4.1.-</ecNumber>
    </recommendedName>
</protein>
<evidence type="ECO:0000313" key="8">
    <source>
        <dbReference type="Proteomes" id="UP000275267"/>
    </source>
</evidence>
<dbReference type="InterPro" id="IPR058980">
    <property type="entry name" value="Glyco_transf_N"/>
</dbReference>
<dbReference type="InterPro" id="IPR002213">
    <property type="entry name" value="UDP_glucos_trans"/>
</dbReference>
<name>A0A3L6TJ84_PANMI</name>
<dbReference type="PANTHER" id="PTHR48047:SF107">
    <property type="entry name" value="UDP-GLYCOSYLTRANSFERASE 92A1-LIKE"/>
    <property type="match status" value="1"/>
</dbReference>
<dbReference type="PROSITE" id="PS00375">
    <property type="entry name" value="UDPGT"/>
    <property type="match status" value="1"/>
</dbReference>
<keyword evidence="2 4" id="KW-0328">Glycosyltransferase</keyword>
<dbReference type="FunFam" id="3.40.50.2000:FF:000064">
    <property type="entry name" value="Glycosyltransferase"/>
    <property type="match status" value="1"/>
</dbReference>
<evidence type="ECO:0000256" key="5">
    <source>
        <dbReference type="RuleBase" id="RU362057"/>
    </source>
</evidence>
<dbReference type="EC" id="2.4.1.-" evidence="5"/>
<organism evidence="7 8">
    <name type="scientific">Panicum miliaceum</name>
    <name type="common">Proso millet</name>
    <name type="synonym">Broomcorn millet</name>
    <dbReference type="NCBI Taxonomy" id="4540"/>
    <lineage>
        <taxon>Eukaryota</taxon>
        <taxon>Viridiplantae</taxon>
        <taxon>Streptophyta</taxon>
        <taxon>Embryophyta</taxon>
        <taxon>Tracheophyta</taxon>
        <taxon>Spermatophyta</taxon>
        <taxon>Magnoliopsida</taxon>
        <taxon>Liliopsida</taxon>
        <taxon>Poales</taxon>
        <taxon>Poaceae</taxon>
        <taxon>PACMAD clade</taxon>
        <taxon>Panicoideae</taxon>
        <taxon>Panicodae</taxon>
        <taxon>Paniceae</taxon>
        <taxon>Panicinae</taxon>
        <taxon>Panicum</taxon>
        <taxon>Panicum sect. Panicum</taxon>
    </lineage>
</organism>
<dbReference type="Gene3D" id="3.40.50.2000">
    <property type="entry name" value="Glycogen Phosphorylase B"/>
    <property type="match status" value="2"/>
</dbReference>
<comment type="similarity">
    <text evidence="1 4">Belongs to the UDP-glycosyltransferase family.</text>
</comment>